<name>A0A1E7DU05_9BACI</name>
<accession>A0A1E7DU05</accession>
<feature type="transmembrane region" description="Helical" evidence="1">
    <location>
        <begin position="53"/>
        <end position="72"/>
    </location>
</feature>
<feature type="domain" description="YdbS-like PH" evidence="2">
    <location>
        <begin position="79"/>
        <end position="154"/>
    </location>
</feature>
<evidence type="ECO:0000259" key="2">
    <source>
        <dbReference type="Pfam" id="PF03703"/>
    </source>
</evidence>
<keyword evidence="1" id="KW-0812">Transmembrane</keyword>
<dbReference type="AlphaFoldDB" id="A0A1E7DU05"/>
<organism evidence="3 4">
    <name type="scientific">Domibacillus iocasae</name>
    <dbReference type="NCBI Taxonomy" id="1714016"/>
    <lineage>
        <taxon>Bacteria</taxon>
        <taxon>Bacillati</taxon>
        <taxon>Bacillota</taxon>
        <taxon>Bacilli</taxon>
        <taxon>Bacillales</taxon>
        <taxon>Bacillaceae</taxon>
        <taxon>Domibacillus</taxon>
    </lineage>
</organism>
<evidence type="ECO:0000313" key="4">
    <source>
        <dbReference type="Proteomes" id="UP000095658"/>
    </source>
</evidence>
<dbReference type="InterPro" id="IPR005182">
    <property type="entry name" value="YdbS-like_PH"/>
</dbReference>
<dbReference type="OrthoDB" id="2437193at2"/>
<dbReference type="PANTHER" id="PTHR34473:SF2">
    <property type="entry name" value="UPF0699 TRANSMEMBRANE PROTEIN YDBT"/>
    <property type="match status" value="1"/>
</dbReference>
<keyword evidence="1" id="KW-0472">Membrane</keyword>
<dbReference type="PANTHER" id="PTHR34473">
    <property type="entry name" value="UPF0699 TRANSMEMBRANE PROTEIN YDBS"/>
    <property type="match status" value="1"/>
</dbReference>
<dbReference type="EMBL" id="MAMP01000001">
    <property type="protein sequence ID" value="OES46566.1"/>
    <property type="molecule type" value="Genomic_DNA"/>
</dbReference>
<protein>
    <recommendedName>
        <fullName evidence="2">YdbS-like PH domain-containing protein</fullName>
    </recommendedName>
</protein>
<dbReference type="RefSeq" id="WP_069936731.1">
    <property type="nucleotide sequence ID" value="NZ_MAMP01000001.1"/>
</dbReference>
<dbReference type="STRING" id="1714016.BA724_00470"/>
<keyword evidence="1" id="KW-1133">Transmembrane helix</keyword>
<gene>
    <name evidence="3" type="ORF">BA724_00470</name>
</gene>
<evidence type="ECO:0000313" key="3">
    <source>
        <dbReference type="EMBL" id="OES46566.1"/>
    </source>
</evidence>
<feature type="transmembrane region" description="Helical" evidence="1">
    <location>
        <begin position="26"/>
        <end position="47"/>
    </location>
</feature>
<sequence length="164" mass="18600">MRTEIEEPAQHISPQAARMWRVSRTIGHGITLLVLAVLIGMDSFFSWWSWLGWALYGLTALTVLSAVYSIGIEPAILQRTWRYSVSEEYIQLKHGALTHVRVLVPMTKVEYVTTNQGPIMRKYGLFNIQIGTMASTHNIPAISEKEAFELREQIARLAQVKDGE</sequence>
<dbReference type="Proteomes" id="UP000095658">
    <property type="component" value="Unassembled WGS sequence"/>
</dbReference>
<dbReference type="Pfam" id="PF03703">
    <property type="entry name" value="bPH_2"/>
    <property type="match status" value="1"/>
</dbReference>
<reference evidence="3 4" key="1">
    <citation type="submission" date="2016-06" db="EMBL/GenBank/DDBJ databases">
        <title>Domibacillus iocasae genome sequencing.</title>
        <authorList>
            <person name="Verma A."/>
            <person name="Pal Y."/>
            <person name="Ojha A.K."/>
            <person name="Krishnamurthi S."/>
        </authorList>
    </citation>
    <scope>NUCLEOTIDE SEQUENCE [LARGE SCALE GENOMIC DNA]</scope>
    <source>
        <strain evidence="3 4">DSM 29979</strain>
    </source>
</reference>
<proteinExistence type="predicted"/>
<comment type="caution">
    <text evidence="3">The sequence shown here is derived from an EMBL/GenBank/DDBJ whole genome shotgun (WGS) entry which is preliminary data.</text>
</comment>
<keyword evidence="4" id="KW-1185">Reference proteome</keyword>
<evidence type="ECO:0000256" key="1">
    <source>
        <dbReference type="SAM" id="Phobius"/>
    </source>
</evidence>